<evidence type="ECO:0000313" key="6">
    <source>
        <dbReference type="EMBL" id="GAA3723921.1"/>
    </source>
</evidence>
<proteinExistence type="predicted"/>
<evidence type="ECO:0000256" key="2">
    <source>
        <dbReference type="ARBA" id="ARBA00022679"/>
    </source>
</evidence>
<dbReference type="InterPro" id="IPR016461">
    <property type="entry name" value="COMT-like"/>
</dbReference>
<keyword evidence="3" id="KW-0949">S-adenosyl-L-methionine</keyword>
<dbReference type="SUPFAM" id="SSF46785">
    <property type="entry name" value="Winged helix' DNA-binding domain"/>
    <property type="match status" value="1"/>
</dbReference>
<dbReference type="GO" id="GO:0032259">
    <property type="term" value="P:methylation"/>
    <property type="evidence" value="ECO:0007669"/>
    <property type="project" value="UniProtKB-KW"/>
</dbReference>
<name>A0ABP7EVL2_9ACTN</name>
<reference evidence="7" key="1">
    <citation type="journal article" date="2019" name="Int. J. Syst. Evol. Microbiol.">
        <title>The Global Catalogue of Microorganisms (GCM) 10K type strain sequencing project: providing services to taxonomists for standard genome sequencing and annotation.</title>
        <authorList>
            <consortium name="The Broad Institute Genomics Platform"/>
            <consortium name="The Broad Institute Genome Sequencing Center for Infectious Disease"/>
            <person name="Wu L."/>
            <person name="Ma J."/>
        </authorList>
    </citation>
    <scope>NUCLEOTIDE SEQUENCE [LARGE SCALE GENOMIC DNA]</scope>
    <source>
        <strain evidence="7">JCM 30846</strain>
    </source>
</reference>
<feature type="domain" description="O-methyltransferase dimerisation" evidence="5">
    <location>
        <begin position="21"/>
        <end position="97"/>
    </location>
</feature>
<evidence type="ECO:0000256" key="1">
    <source>
        <dbReference type="ARBA" id="ARBA00022603"/>
    </source>
</evidence>
<keyword evidence="2" id="KW-0808">Transferase</keyword>
<gene>
    <name evidence="6" type="ORF">GCM10023082_22530</name>
</gene>
<accession>A0ABP7EVL2</accession>
<protein>
    <submittedName>
        <fullName evidence="6">Methyltransferase</fullName>
    </submittedName>
</protein>
<dbReference type="PANTHER" id="PTHR43712:SF2">
    <property type="entry name" value="O-METHYLTRANSFERASE CICE"/>
    <property type="match status" value="1"/>
</dbReference>
<dbReference type="Gene3D" id="1.10.10.10">
    <property type="entry name" value="Winged helix-like DNA-binding domain superfamily/Winged helix DNA-binding domain"/>
    <property type="match status" value="1"/>
</dbReference>
<sequence>MEDASTGAPGTGAPSLEPLLTLASGLWRSQTLVVAEALGMFTFLHQEEGATAHEAAKGLGISERPAEMLLTAAAALGLLRKDGDRYVNSPVSDAYLVRGRPYYFGDYIRMLQEYVYPGWMRITEAVRTGRPTRATPEPGKGIFAEDNRPALFWDGLYPVSALTAQALARAVDLDGARLLDVGGGGGAFTVELCRHHPRLRATVFDLPHVCALTAGRIAEAGLADRIAVRPGDFFAPQDLPEGHDTVLLSMILHDWDETQGRELLAKCFRALPAGGRIVISELLVDDDKAGPQDAALMSLNMLVGTPGRNYTAAEYTDWLRAAGFQGVHTERFRAPVANGAVVAHKP</sequence>
<keyword evidence="1 6" id="KW-0489">Methyltransferase</keyword>
<dbReference type="Proteomes" id="UP001499884">
    <property type="component" value="Unassembled WGS sequence"/>
</dbReference>
<dbReference type="CDD" id="cd02440">
    <property type="entry name" value="AdoMet_MTases"/>
    <property type="match status" value="1"/>
</dbReference>
<dbReference type="GO" id="GO:0008168">
    <property type="term" value="F:methyltransferase activity"/>
    <property type="evidence" value="ECO:0007669"/>
    <property type="project" value="UniProtKB-KW"/>
</dbReference>
<dbReference type="InterPro" id="IPR036388">
    <property type="entry name" value="WH-like_DNA-bd_sf"/>
</dbReference>
<dbReference type="InterPro" id="IPR036390">
    <property type="entry name" value="WH_DNA-bd_sf"/>
</dbReference>
<dbReference type="InterPro" id="IPR029063">
    <property type="entry name" value="SAM-dependent_MTases_sf"/>
</dbReference>
<dbReference type="PANTHER" id="PTHR43712">
    <property type="entry name" value="PUTATIVE (AFU_ORTHOLOGUE AFUA_4G14580)-RELATED"/>
    <property type="match status" value="1"/>
</dbReference>
<dbReference type="Gene3D" id="3.40.50.150">
    <property type="entry name" value="Vaccinia Virus protein VP39"/>
    <property type="match status" value="1"/>
</dbReference>
<evidence type="ECO:0000259" key="4">
    <source>
        <dbReference type="Pfam" id="PF00891"/>
    </source>
</evidence>
<dbReference type="SUPFAM" id="SSF53335">
    <property type="entry name" value="S-adenosyl-L-methionine-dependent methyltransferases"/>
    <property type="match status" value="1"/>
</dbReference>
<dbReference type="InterPro" id="IPR001077">
    <property type="entry name" value="COMT_C"/>
</dbReference>
<dbReference type="Pfam" id="PF08100">
    <property type="entry name" value="Dimerisation"/>
    <property type="match status" value="1"/>
</dbReference>
<evidence type="ECO:0000256" key="3">
    <source>
        <dbReference type="ARBA" id="ARBA00022691"/>
    </source>
</evidence>
<comment type="caution">
    <text evidence="6">The sequence shown here is derived from an EMBL/GenBank/DDBJ whole genome shotgun (WGS) entry which is preliminary data.</text>
</comment>
<evidence type="ECO:0000313" key="7">
    <source>
        <dbReference type="Proteomes" id="UP001499884"/>
    </source>
</evidence>
<dbReference type="Pfam" id="PF00891">
    <property type="entry name" value="Methyltransf_2"/>
    <property type="match status" value="1"/>
</dbReference>
<dbReference type="PROSITE" id="PS51683">
    <property type="entry name" value="SAM_OMT_II"/>
    <property type="match status" value="1"/>
</dbReference>
<dbReference type="RefSeq" id="WP_345644770.1">
    <property type="nucleotide sequence ID" value="NZ_BAABEP010000011.1"/>
</dbReference>
<organism evidence="6 7">
    <name type="scientific">Streptomyces tremellae</name>
    <dbReference type="NCBI Taxonomy" id="1124239"/>
    <lineage>
        <taxon>Bacteria</taxon>
        <taxon>Bacillati</taxon>
        <taxon>Actinomycetota</taxon>
        <taxon>Actinomycetes</taxon>
        <taxon>Kitasatosporales</taxon>
        <taxon>Streptomycetaceae</taxon>
        <taxon>Streptomyces</taxon>
    </lineage>
</organism>
<keyword evidence="7" id="KW-1185">Reference proteome</keyword>
<evidence type="ECO:0000259" key="5">
    <source>
        <dbReference type="Pfam" id="PF08100"/>
    </source>
</evidence>
<dbReference type="InterPro" id="IPR012967">
    <property type="entry name" value="COMT_dimerisation"/>
</dbReference>
<feature type="domain" description="O-methyltransferase C-terminal" evidence="4">
    <location>
        <begin position="119"/>
        <end position="325"/>
    </location>
</feature>
<dbReference type="EMBL" id="BAABEP010000011">
    <property type="protein sequence ID" value="GAA3723921.1"/>
    <property type="molecule type" value="Genomic_DNA"/>
</dbReference>
<dbReference type="PIRSF" id="PIRSF005739">
    <property type="entry name" value="O-mtase"/>
    <property type="match status" value="1"/>
</dbReference>